<evidence type="ECO:0000313" key="4">
    <source>
        <dbReference type="Proteomes" id="UP000676386"/>
    </source>
</evidence>
<dbReference type="InterPro" id="IPR002104">
    <property type="entry name" value="Integrase_catalytic"/>
</dbReference>
<evidence type="ECO:0000313" key="3">
    <source>
        <dbReference type="EMBL" id="MBS0031736.1"/>
    </source>
</evidence>
<evidence type="ECO:0000259" key="2">
    <source>
        <dbReference type="Pfam" id="PF00589"/>
    </source>
</evidence>
<protein>
    <submittedName>
        <fullName evidence="3">Tyrosine-type recombinase/integrase</fullName>
    </submittedName>
</protein>
<keyword evidence="4" id="KW-1185">Reference proteome</keyword>
<dbReference type="RefSeq" id="WP_211976899.1">
    <property type="nucleotide sequence ID" value="NZ_JAGTXB010000025.1"/>
</dbReference>
<feature type="domain" description="Tyr recombinase" evidence="2">
    <location>
        <begin position="4"/>
        <end position="52"/>
    </location>
</feature>
<dbReference type="Pfam" id="PF00589">
    <property type="entry name" value="Phage_integrase"/>
    <property type="match status" value="1"/>
</dbReference>
<dbReference type="InterPro" id="IPR011010">
    <property type="entry name" value="DNA_brk_join_enz"/>
</dbReference>
<dbReference type="Gene3D" id="1.10.443.10">
    <property type="entry name" value="Intergrase catalytic core"/>
    <property type="match status" value="1"/>
</dbReference>
<reference evidence="3 4" key="1">
    <citation type="submission" date="2021-04" db="EMBL/GenBank/DDBJ databases">
        <title>Chitinophaga sp. nov., isolated from the rhizosphere soil.</title>
        <authorList>
            <person name="He S."/>
        </authorList>
    </citation>
    <scope>NUCLEOTIDE SEQUENCE [LARGE SCALE GENOMIC DNA]</scope>
    <source>
        <strain evidence="3 4">2R12</strain>
    </source>
</reference>
<dbReference type="SUPFAM" id="SSF56349">
    <property type="entry name" value="DNA breaking-rejoining enzymes"/>
    <property type="match status" value="1"/>
</dbReference>
<sequence length="72" mass="8738">MYCILQRINKHLTTYTARHTFATTVTLENDVPIETVSQMLGHKCIRTTQDWVQIRLYIWRILEQFIKRTNRE</sequence>
<gene>
    <name evidence="3" type="ORF">KE626_30675</name>
</gene>
<comment type="caution">
    <text evidence="3">The sequence shown here is derived from an EMBL/GenBank/DDBJ whole genome shotgun (WGS) entry which is preliminary data.</text>
</comment>
<name>A0ABS5J955_9BACT</name>
<dbReference type="Proteomes" id="UP000676386">
    <property type="component" value="Unassembled WGS sequence"/>
</dbReference>
<proteinExistence type="predicted"/>
<evidence type="ECO:0000256" key="1">
    <source>
        <dbReference type="ARBA" id="ARBA00023172"/>
    </source>
</evidence>
<dbReference type="EMBL" id="JAGTXB010000025">
    <property type="protein sequence ID" value="MBS0031736.1"/>
    <property type="molecule type" value="Genomic_DNA"/>
</dbReference>
<accession>A0ABS5J955</accession>
<keyword evidence="1" id="KW-0233">DNA recombination</keyword>
<dbReference type="InterPro" id="IPR013762">
    <property type="entry name" value="Integrase-like_cat_sf"/>
</dbReference>
<organism evidence="3 4">
    <name type="scientific">Chitinophaga hostae</name>
    <dbReference type="NCBI Taxonomy" id="2831022"/>
    <lineage>
        <taxon>Bacteria</taxon>
        <taxon>Pseudomonadati</taxon>
        <taxon>Bacteroidota</taxon>
        <taxon>Chitinophagia</taxon>
        <taxon>Chitinophagales</taxon>
        <taxon>Chitinophagaceae</taxon>
        <taxon>Chitinophaga</taxon>
    </lineage>
</organism>